<evidence type="ECO:0000313" key="1">
    <source>
        <dbReference type="EMBL" id="KAK9694475.1"/>
    </source>
</evidence>
<protein>
    <submittedName>
        <fullName evidence="1">Uncharacterized protein</fullName>
    </submittedName>
</protein>
<comment type="caution">
    <text evidence="1">The sequence shown here is derived from an EMBL/GenBank/DDBJ whole genome shotgun (WGS) entry which is preliminary data.</text>
</comment>
<organism evidence="1 2">
    <name type="scientific">Basidiobolus ranarum</name>
    <dbReference type="NCBI Taxonomy" id="34480"/>
    <lineage>
        <taxon>Eukaryota</taxon>
        <taxon>Fungi</taxon>
        <taxon>Fungi incertae sedis</taxon>
        <taxon>Zoopagomycota</taxon>
        <taxon>Entomophthoromycotina</taxon>
        <taxon>Basidiobolomycetes</taxon>
        <taxon>Basidiobolales</taxon>
        <taxon>Basidiobolaceae</taxon>
        <taxon>Basidiobolus</taxon>
    </lineage>
</organism>
<name>A0ABR2VQV9_9FUNG</name>
<feature type="non-terminal residue" evidence="1">
    <location>
        <position position="70"/>
    </location>
</feature>
<evidence type="ECO:0000313" key="2">
    <source>
        <dbReference type="Proteomes" id="UP001479436"/>
    </source>
</evidence>
<sequence length="70" mass="7928">MTPAMAASHKYNTVERLARTYKKIADLADNRDIFAQHIENFPDLYFVPSALLELYHSIGVGDSIQPVYEA</sequence>
<reference evidence="1 2" key="1">
    <citation type="submission" date="2023-04" db="EMBL/GenBank/DDBJ databases">
        <title>Genome of Basidiobolus ranarum AG-B5.</title>
        <authorList>
            <person name="Stajich J.E."/>
            <person name="Carter-House D."/>
            <person name="Gryganskyi A."/>
        </authorList>
    </citation>
    <scope>NUCLEOTIDE SEQUENCE [LARGE SCALE GENOMIC DNA]</scope>
    <source>
        <strain evidence="1 2">AG-B5</strain>
    </source>
</reference>
<dbReference type="EMBL" id="JASJQH010008193">
    <property type="protein sequence ID" value="KAK9694475.1"/>
    <property type="molecule type" value="Genomic_DNA"/>
</dbReference>
<dbReference type="Proteomes" id="UP001479436">
    <property type="component" value="Unassembled WGS sequence"/>
</dbReference>
<keyword evidence="2" id="KW-1185">Reference proteome</keyword>
<gene>
    <name evidence="1" type="ORF">K7432_013404</name>
</gene>
<accession>A0ABR2VQV9</accession>
<proteinExistence type="predicted"/>